<dbReference type="SMART" id="SM00342">
    <property type="entry name" value="HTH_ARAC"/>
    <property type="match status" value="1"/>
</dbReference>
<dbReference type="Gene3D" id="1.10.10.60">
    <property type="entry name" value="Homeodomain-like"/>
    <property type="match status" value="2"/>
</dbReference>
<dbReference type="Pfam" id="PF12833">
    <property type="entry name" value="HTH_18"/>
    <property type="match status" value="1"/>
</dbReference>
<dbReference type="InterPro" id="IPR009057">
    <property type="entry name" value="Homeodomain-like_sf"/>
</dbReference>
<evidence type="ECO:0000313" key="7">
    <source>
        <dbReference type="Proteomes" id="UP000525389"/>
    </source>
</evidence>
<keyword evidence="1" id="KW-0805">Transcription regulation</keyword>
<keyword evidence="7" id="KW-1185">Reference proteome</keyword>
<protein>
    <submittedName>
        <fullName evidence="6">AraC-like DNA-binding protein</fullName>
    </submittedName>
</protein>
<dbReference type="PROSITE" id="PS01124">
    <property type="entry name" value="HTH_ARAC_FAMILY_2"/>
    <property type="match status" value="1"/>
</dbReference>
<evidence type="ECO:0000256" key="2">
    <source>
        <dbReference type="ARBA" id="ARBA00023125"/>
    </source>
</evidence>
<evidence type="ECO:0000256" key="4">
    <source>
        <dbReference type="SAM" id="MobiDB-lite"/>
    </source>
</evidence>
<gene>
    <name evidence="6" type="ORF">HNQ09_002173</name>
</gene>
<dbReference type="GO" id="GO:0043565">
    <property type="term" value="F:sequence-specific DNA binding"/>
    <property type="evidence" value="ECO:0007669"/>
    <property type="project" value="InterPro"/>
</dbReference>
<evidence type="ECO:0000259" key="5">
    <source>
        <dbReference type="PROSITE" id="PS01124"/>
    </source>
</evidence>
<dbReference type="RefSeq" id="WP_221269751.1">
    <property type="nucleotide sequence ID" value="NZ_JACHFN010000007.1"/>
</dbReference>
<evidence type="ECO:0000256" key="1">
    <source>
        <dbReference type="ARBA" id="ARBA00023015"/>
    </source>
</evidence>
<dbReference type="InterPro" id="IPR018060">
    <property type="entry name" value="HTH_AraC"/>
</dbReference>
<dbReference type="SUPFAM" id="SSF46689">
    <property type="entry name" value="Homeodomain-like"/>
    <property type="match status" value="2"/>
</dbReference>
<dbReference type="GO" id="GO:0003700">
    <property type="term" value="F:DNA-binding transcription factor activity"/>
    <property type="evidence" value="ECO:0007669"/>
    <property type="project" value="InterPro"/>
</dbReference>
<dbReference type="Pfam" id="PF06719">
    <property type="entry name" value="AraC_N"/>
    <property type="match status" value="1"/>
</dbReference>
<feature type="domain" description="HTH araC/xylS-type" evidence="5">
    <location>
        <begin position="200"/>
        <end position="298"/>
    </location>
</feature>
<reference evidence="6 7" key="1">
    <citation type="submission" date="2020-08" db="EMBL/GenBank/DDBJ databases">
        <title>Genomic Encyclopedia of Type Strains, Phase IV (KMG-IV): sequencing the most valuable type-strain genomes for metagenomic binning, comparative biology and taxonomic classification.</title>
        <authorList>
            <person name="Goeker M."/>
        </authorList>
    </citation>
    <scope>NUCLEOTIDE SEQUENCE [LARGE SCALE GENOMIC DNA]</scope>
    <source>
        <strain evidence="6 7">DSM 101791</strain>
    </source>
</reference>
<dbReference type="PANTHER" id="PTHR43436">
    <property type="entry name" value="ARAC-FAMILY TRANSCRIPTIONAL REGULATOR"/>
    <property type="match status" value="1"/>
</dbReference>
<feature type="region of interest" description="Disordered" evidence="4">
    <location>
        <begin position="1"/>
        <end position="29"/>
    </location>
</feature>
<dbReference type="PANTHER" id="PTHR43436:SF1">
    <property type="entry name" value="TRANSCRIPTIONAL REGULATORY PROTEIN"/>
    <property type="match status" value="1"/>
</dbReference>
<dbReference type="PROSITE" id="PS00041">
    <property type="entry name" value="HTH_ARAC_FAMILY_1"/>
    <property type="match status" value="1"/>
</dbReference>
<dbReference type="InterPro" id="IPR009594">
    <property type="entry name" value="Tscrpt_reg_HTH_AraC_N"/>
</dbReference>
<evidence type="ECO:0000256" key="3">
    <source>
        <dbReference type="ARBA" id="ARBA00023163"/>
    </source>
</evidence>
<keyword evidence="2 6" id="KW-0238">DNA-binding</keyword>
<dbReference type="EMBL" id="JACHFN010000007">
    <property type="protein sequence ID" value="MBB5234730.1"/>
    <property type="molecule type" value="Genomic_DNA"/>
</dbReference>
<sequence>MSASPAPRTQPAPPPTLTGVLTRHATGPGLQATPVPGLHLYRAGGASEPVHTVYTPSVCLVAQGRKLVQQGETSLTYGPEDLLLVSVSLPLTARILEASPEKPYLALHVDLDPALIAALAVEFPEAAPGGGSQSGLVVTALEPLVQDAVLRLVRLLDRPEHIPALAPLILRELCYLLLVGPEGGRLRAMVQAAGQTGRIARAVERLVREYDRPLRVEQLARDVHMSVSGFHHHFKAVTALSPLQFQKRVRLQEARRLLLGRAVDVTRAGARVGYDSPSQFSREYRRLFGASPREDVARWQANDLPRTPQTR</sequence>
<name>A0A7W8GFQ6_9DEIO</name>
<proteinExistence type="predicted"/>
<dbReference type="InterPro" id="IPR018062">
    <property type="entry name" value="HTH_AraC-typ_CS"/>
</dbReference>
<evidence type="ECO:0000313" key="6">
    <source>
        <dbReference type="EMBL" id="MBB5234730.1"/>
    </source>
</evidence>
<comment type="caution">
    <text evidence="6">The sequence shown here is derived from an EMBL/GenBank/DDBJ whole genome shotgun (WGS) entry which is preliminary data.</text>
</comment>
<dbReference type="Proteomes" id="UP000525389">
    <property type="component" value="Unassembled WGS sequence"/>
</dbReference>
<dbReference type="AlphaFoldDB" id="A0A7W8GFQ6"/>
<keyword evidence="3" id="KW-0804">Transcription</keyword>
<accession>A0A7W8GFQ6</accession>
<organism evidence="6 7">
    <name type="scientific">Deinococcus budaensis</name>
    <dbReference type="NCBI Taxonomy" id="1665626"/>
    <lineage>
        <taxon>Bacteria</taxon>
        <taxon>Thermotogati</taxon>
        <taxon>Deinococcota</taxon>
        <taxon>Deinococci</taxon>
        <taxon>Deinococcales</taxon>
        <taxon>Deinococcaceae</taxon>
        <taxon>Deinococcus</taxon>
    </lineage>
</organism>